<dbReference type="InterPro" id="IPR008906">
    <property type="entry name" value="HATC_C_dom"/>
</dbReference>
<sequence length="690" mass="78697">MDLPNKKKQYVQKYRDTWEAESEFKGWLKPVLGDSSKARCQICVTEFYAKLSDIRKHAKTNKHKQKLDFKKTQATLPFKIAPKTLVRISSKAEGVLSLFIAEHCSILAVDHLGELCKKVFASDEGAQNMQLHRTKCTNIITEVLAPYFTQSLVEDIGDRKYSVLIDESTDVSVSKTLGIVIRYYSVKNQAIISAFLKLALVESADAKNLTAVLVNSLKDLKIPIANMIGIGTDNASVMVGVNNGLVEILKKEHGLKHLILIRCVCHSLQLAVSHASVNTLPRNIEFLVRETYNWFSISPKRQEEYKKVYETINYGKQPLKILKGCATRWLSIEPAVCRILEQWEELKLHFSFAMGNDNCYTADLLYRMYCDDSNQLYMLYLKQTLKDVQIALKAFEGEDNDPTKLLDTLVFLMQSLGKNIVFPTFDLLTTPVPNECMYTNPHLGYTFEQKMLESSLSQENKIYLKKRCIDFSLKLIKQIQQRLPSNVTILKKMSMLNVEETLKVNKTNALADVAKELGFSNEFIDGMLQEWHNINFIKWNNTTNTVRFWIEVLQYKNAVGENPFSLISQLAITILILPHSNAEVERVFSSMNIIKTKQRNRLSLKTINALILLRDQLKKQNKNCASFEIPSEVLQLIGTNKSYSFATTKNVELQHPLLSDVQPSTSAAAVLDEHETEELFDLLSDDDEYN</sequence>
<protein>
    <recommendedName>
        <fullName evidence="1">HAT C-terminal dimerisation domain-containing protein</fullName>
    </recommendedName>
</protein>
<comment type="caution">
    <text evidence="2">The sequence shown here is derived from an EMBL/GenBank/DDBJ whole genome shotgun (WGS) entry which is preliminary data.</text>
</comment>
<evidence type="ECO:0000313" key="2">
    <source>
        <dbReference type="EMBL" id="CAK1586283.1"/>
    </source>
</evidence>
<dbReference type="EMBL" id="CAVLGL010000080">
    <property type="protein sequence ID" value="CAK1586283.1"/>
    <property type="molecule type" value="Genomic_DNA"/>
</dbReference>
<organism evidence="2 3">
    <name type="scientific">Parnassius mnemosyne</name>
    <name type="common">clouded apollo</name>
    <dbReference type="NCBI Taxonomy" id="213953"/>
    <lineage>
        <taxon>Eukaryota</taxon>
        <taxon>Metazoa</taxon>
        <taxon>Ecdysozoa</taxon>
        <taxon>Arthropoda</taxon>
        <taxon>Hexapoda</taxon>
        <taxon>Insecta</taxon>
        <taxon>Pterygota</taxon>
        <taxon>Neoptera</taxon>
        <taxon>Endopterygota</taxon>
        <taxon>Lepidoptera</taxon>
        <taxon>Glossata</taxon>
        <taxon>Ditrysia</taxon>
        <taxon>Papilionoidea</taxon>
        <taxon>Papilionidae</taxon>
        <taxon>Parnassiinae</taxon>
        <taxon>Parnassini</taxon>
        <taxon>Parnassius</taxon>
        <taxon>Driopa</taxon>
    </lineage>
</organism>
<dbReference type="AlphaFoldDB" id="A0AAV1KTC1"/>
<name>A0AAV1KTC1_9NEOP</name>
<dbReference type="Pfam" id="PF05699">
    <property type="entry name" value="Dimer_Tnp_hAT"/>
    <property type="match status" value="1"/>
</dbReference>
<keyword evidence="3" id="KW-1185">Reference proteome</keyword>
<evidence type="ECO:0000259" key="1">
    <source>
        <dbReference type="Pfam" id="PF05699"/>
    </source>
</evidence>
<dbReference type="PANTHER" id="PTHR37162:SF1">
    <property type="entry name" value="BED-TYPE DOMAIN-CONTAINING PROTEIN"/>
    <property type="match status" value="1"/>
</dbReference>
<dbReference type="GO" id="GO:0046983">
    <property type="term" value="F:protein dimerization activity"/>
    <property type="evidence" value="ECO:0007669"/>
    <property type="project" value="InterPro"/>
</dbReference>
<feature type="domain" description="HAT C-terminal dimerisation" evidence="1">
    <location>
        <begin position="551"/>
        <end position="617"/>
    </location>
</feature>
<accession>A0AAV1KTC1</accession>
<gene>
    <name evidence="2" type="ORF">PARMNEM_LOCUS7261</name>
</gene>
<dbReference type="PANTHER" id="PTHR37162">
    <property type="entry name" value="HAT FAMILY DIMERISATION DOMAINCONTAINING PROTEIN-RELATED"/>
    <property type="match status" value="1"/>
</dbReference>
<dbReference type="InterPro" id="IPR012337">
    <property type="entry name" value="RNaseH-like_sf"/>
</dbReference>
<proteinExistence type="predicted"/>
<evidence type="ECO:0000313" key="3">
    <source>
        <dbReference type="Proteomes" id="UP001314205"/>
    </source>
</evidence>
<reference evidence="2 3" key="1">
    <citation type="submission" date="2023-11" db="EMBL/GenBank/DDBJ databases">
        <authorList>
            <person name="Hedman E."/>
            <person name="Englund M."/>
            <person name="Stromberg M."/>
            <person name="Nyberg Akerstrom W."/>
            <person name="Nylinder S."/>
            <person name="Jareborg N."/>
            <person name="Kallberg Y."/>
            <person name="Kronander E."/>
        </authorList>
    </citation>
    <scope>NUCLEOTIDE SEQUENCE [LARGE SCALE GENOMIC DNA]</scope>
</reference>
<dbReference type="SUPFAM" id="SSF53098">
    <property type="entry name" value="Ribonuclease H-like"/>
    <property type="match status" value="1"/>
</dbReference>
<dbReference type="Proteomes" id="UP001314205">
    <property type="component" value="Unassembled WGS sequence"/>
</dbReference>